<dbReference type="CDD" id="cd08054">
    <property type="entry name" value="gp6"/>
    <property type="match status" value="1"/>
</dbReference>
<gene>
    <name evidence="1" type="ORF">GB928_018695</name>
</gene>
<sequence length="107" mass="11959">MAIVTLAQLKEQLNFDEDLGTADDVLLGRKIEAAQNHIERLLGFKIGETYGGTEQEAIPPSLVEAVLQLAAHWYENREATLVGVTAEELPFGVWEIVREYRDWSFGG</sequence>
<dbReference type="InterPro" id="IPR021146">
    <property type="entry name" value="Phage_gp6-like_head-tail"/>
</dbReference>
<evidence type="ECO:0000313" key="2">
    <source>
        <dbReference type="Proteomes" id="UP001177080"/>
    </source>
</evidence>
<evidence type="ECO:0000313" key="1">
    <source>
        <dbReference type="EMBL" id="MDO6123221.1"/>
    </source>
</evidence>
<organism evidence="1 2">
    <name type="scientific">Shinella curvata</name>
    <dbReference type="NCBI Taxonomy" id="1817964"/>
    <lineage>
        <taxon>Bacteria</taxon>
        <taxon>Pseudomonadati</taxon>
        <taxon>Pseudomonadota</taxon>
        <taxon>Alphaproteobacteria</taxon>
        <taxon>Hyphomicrobiales</taxon>
        <taxon>Rhizobiaceae</taxon>
        <taxon>Shinella</taxon>
    </lineage>
</organism>
<dbReference type="Pfam" id="PF05135">
    <property type="entry name" value="Phage_connect_1"/>
    <property type="match status" value="1"/>
</dbReference>
<comment type="caution">
    <text evidence="1">The sequence shown here is derived from an EMBL/GenBank/DDBJ whole genome shotgun (WGS) entry which is preliminary data.</text>
</comment>
<protein>
    <submittedName>
        <fullName evidence="1">Head-tail connector protein</fullName>
    </submittedName>
</protein>
<proteinExistence type="predicted"/>
<reference evidence="1" key="1">
    <citation type="submission" date="2022-04" db="EMBL/GenBank/DDBJ databases">
        <title>Shinella lacus sp. nov., a novel member of the genus Shinella from water.</title>
        <authorList>
            <person name="Deng Y."/>
        </authorList>
    </citation>
    <scope>NUCLEOTIDE SEQUENCE</scope>
    <source>
        <strain evidence="1">JCM 31239</strain>
    </source>
</reference>
<dbReference type="RefSeq" id="WP_244760843.1">
    <property type="nucleotide sequence ID" value="NZ_JALJCJ010000002.1"/>
</dbReference>
<name>A0ABT8XHK7_9HYPH</name>
<dbReference type="Gene3D" id="1.10.3230.30">
    <property type="entry name" value="Phage gp6-like head-tail connector protein"/>
    <property type="match status" value="1"/>
</dbReference>
<dbReference type="NCBIfam" id="TIGR01560">
    <property type="entry name" value="put_DNA_pack"/>
    <property type="match status" value="1"/>
</dbReference>
<accession>A0ABT8XHK7</accession>
<keyword evidence="2" id="KW-1185">Reference proteome</keyword>
<dbReference type="InterPro" id="IPR006450">
    <property type="entry name" value="Phage_HK97_gp6-like"/>
</dbReference>
<dbReference type="EMBL" id="WHSC02000007">
    <property type="protein sequence ID" value="MDO6123221.1"/>
    <property type="molecule type" value="Genomic_DNA"/>
</dbReference>
<dbReference type="Proteomes" id="UP001177080">
    <property type="component" value="Unassembled WGS sequence"/>
</dbReference>